<accession>A0A2A4JPI9</accession>
<reference evidence="2" key="1">
    <citation type="submission" date="2017-09" db="EMBL/GenBank/DDBJ databases">
        <title>Contemporary evolution of a Lepidopteran species, Heliothis virescens, in response to modern agricultural practices.</title>
        <authorList>
            <person name="Fritz M.L."/>
            <person name="Deyonke A.M."/>
            <person name="Papanicolaou A."/>
            <person name="Micinski S."/>
            <person name="Westbrook J."/>
            <person name="Gould F."/>
        </authorList>
    </citation>
    <scope>NUCLEOTIDE SEQUENCE [LARGE SCALE GENOMIC DNA]</scope>
    <source>
        <strain evidence="2">HvINT-</strain>
        <tissue evidence="2">Whole body</tissue>
    </source>
</reference>
<evidence type="ECO:0000256" key="1">
    <source>
        <dbReference type="SAM" id="MobiDB-lite"/>
    </source>
</evidence>
<dbReference type="EMBL" id="NWSH01000934">
    <property type="protein sequence ID" value="PCG73494.1"/>
    <property type="molecule type" value="Genomic_DNA"/>
</dbReference>
<feature type="compositionally biased region" description="Basic residues" evidence="1">
    <location>
        <begin position="184"/>
        <end position="198"/>
    </location>
</feature>
<proteinExistence type="predicted"/>
<dbReference type="STRING" id="7102.A0A2A4JPI9"/>
<evidence type="ECO:0000313" key="2">
    <source>
        <dbReference type="EMBL" id="PCG73494.1"/>
    </source>
</evidence>
<dbReference type="AlphaFoldDB" id="A0A2A4JPI9"/>
<feature type="region of interest" description="Disordered" evidence="1">
    <location>
        <begin position="1"/>
        <end position="30"/>
    </location>
</feature>
<organism evidence="2">
    <name type="scientific">Heliothis virescens</name>
    <name type="common">Tobacco budworm moth</name>
    <dbReference type="NCBI Taxonomy" id="7102"/>
    <lineage>
        <taxon>Eukaryota</taxon>
        <taxon>Metazoa</taxon>
        <taxon>Ecdysozoa</taxon>
        <taxon>Arthropoda</taxon>
        <taxon>Hexapoda</taxon>
        <taxon>Insecta</taxon>
        <taxon>Pterygota</taxon>
        <taxon>Neoptera</taxon>
        <taxon>Endopterygota</taxon>
        <taxon>Lepidoptera</taxon>
        <taxon>Glossata</taxon>
        <taxon>Ditrysia</taxon>
        <taxon>Noctuoidea</taxon>
        <taxon>Noctuidae</taxon>
        <taxon>Heliothinae</taxon>
        <taxon>Heliothis</taxon>
    </lineage>
</organism>
<protein>
    <submittedName>
        <fullName evidence="2">Uncharacterized protein</fullName>
    </submittedName>
</protein>
<comment type="caution">
    <text evidence="2">The sequence shown here is derived from an EMBL/GenBank/DDBJ whole genome shotgun (WGS) entry which is preliminary data.</text>
</comment>
<sequence length="328" mass="35816">MTRPPAKPQRAGATWRRATAPPSGRPPPTPALWAAGELQPIRCAHAFGRSRGRGRRPTRPRLYRGLDRLLTDATARCLNYTPAIACSDFQVLRLHVRAAVTSSRQQRRPARAADPSRCFSCSPLHRARPLHPRPAPRSPKARRPLRGPTRPTPAYPDSHSLAFDFPIATSQSCSSDRAEPAKGEKRRKQLHPRAKRGFKAATPSEASVRRQIARLERPSAAPRPATPRHDDDALEQTSWLGRCALLPGRTVAAQLPRGAALPFRALLRRTAAEPADVSRVFLASLFLANAGSVEVVPGPPLSLDSFSLRLVSTEPRLPAAEVAELALC</sequence>
<feature type="region of interest" description="Disordered" evidence="1">
    <location>
        <begin position="100"/>
        <end position="209"/>
    </location>
</feature>
<name>A0A2A4JPI9_HELVI</name>
<gene>
    <name evidence="2" type="ORF">B5V51_14775</name>
</gene>